<keyword evidence="3" id="KW-1185">Reference proteome</keyword>
<gene>
    <name evidence="2" type="ORF">Esi_1615_0001</name>
</gene>
<feature type="compositionally biased region" description="Low complexity" evidence="1">
    <location>
        <begin position="85"/>
        <end position="95"/>
    </location>
</feature>
<dbReference type="EMBL" id="FN649760">
    <property type="protein sequence ID" value="CBJ34235.1"/>
    <property type="molecule type" value="Genomic_DNA"/>
</dbReference>
<protein>
    <submittedName>
        <fullName evidence="2">Uncharacterized protein</fullName>
    </submittedName>
</protein>
<evidence type="ECO:0000313" key="3">
    <source>
        <dbReference type="Proteomes" id="UP000002630"/>
    </source>
</evidence>
<reference evidence="2 3" key="1">
    <citation type="journal article" date="2010" name="Nature">
        <title>The Ectocarpus genome and the independent evolution of multicellularity in brown algae.</title>
        <authorList>
            <person name="Cock J.M."/>
            <person name="Sterck L."/>
            <person name="Rouze P."/>
            <person name="Scornet D."/>
            <person name="Allen A.E."/>
            <person name="Amoutzias G."/>
            <person name="Anthouard V."/>
            <person name="Artiguenave F."/>
            <person name="Aury J.M."/>
            <person name="Badger J.H."/>
            <person name="Beszteri B."/>
            <person name="Billiau K."/>
            <person name="Bonnet E."/>
            <person name="Bothwell J.H."/>
            <person name="Bowler C."/>
            <person name="Boyen C."/>
            <person name="Brownlee C."/>
            <person name="Carrano C.J."/>
            <person name="Charrier B."/>
            <person name="Cho G.Y."/>
            <person name="Coelho S.M."/>
            <person name="Collen J."/>
            <person name="Corre E."/>
            <person name="Da Silva C."/>
            <person name="Delage L."/>
            <person name="Delaroque N."/>
            <person name="Dittami S.M."/>
            <person name="Doulbeau S."/>
            <person name="Elias M."/>
            <person name="Farnham G."/>
            <person name="Gachon C.M."/>
            <person name="Gschloessl B."/>
            <person name="Heesch S."/>
            <person name="Jabbari K."/>
            <person name="Jubin C."/>
            <person name="Kawai H."/>
            <person name="Kimura K."/>
            <person name="Kloareg B."/>
            <person name="Kupper F.C."/>
            <person name="Lang D."/>
            <person name="Le Bail A."/>
            <person name="Leblanc C."/>
            <person name="Lerouge P."/>
            <person name="Lohr M."/>
            <person name="Lopez P.J."/>
            <person name="Martens C."/>
            <person name="Maumus F."/>
            <person name="Michel G."/>
            <person name="Miranda-Saavedra D."/>
            <person name="Morales J."/>
            <person name="Moreau H."/>
            <person name="Motomura T."/>
            <person name="Nagasato C."/>
            <person name="Napoli C.A."/>
            <person name="Nelson D.R."/>
            <person name="Nyvall-Collen P."/>
            <person name="Peters A.F."/>
            <person name="Pommier C."/>
            <person name="Potin P."/>
            <person name="Poulain J."/>
            <person name="Quesneville H."/>
            <person name="Read B."/>
            <person name="Rensing S.A."/>
            <person name="Ritter A."/>
            <person name="Rousvoal S."/>
            <person name="Samanta M."/>
            <person name="Samson G."/>
            <person name="Schroeder D.C."/>
            <person name="Segurens B."/>
            <person name="Strittmatter M."/>
            <person name="Tonon T."/>
            <person name="Tregear J.W."/>
            <person name="Valentin K."/>
            <person name="von Dassow P."/>
            <person name="Yamagishi T."/>
            <person name="Van de Peer Y."/>
            <person name="Wincker P."/>
        </authorList>
    </citation>
    <scope>NUCLEOTIDE SEQUENCE [LARGE SCALE GENOMIC DNA]</scope>
    <source>
        <strain evidence="3">Ec32 / CCAP1310/4</strain>
    </source>
</reference>
<feature type="compositionally biased region" description="Gly residues" evidence="1">
    <location>
        <begin position="74"/>
        <end position="84"/>
    </location>
</feature>
<evidence type="ECO:0000313" key="2">
    <source>
        <dbReference type="EMBL" id="CBJ34235.1"/>
    </source>
</evidence>
<evidence type="ECO:0000256" key="1">
    <source>
        <dbReference type="SAM" id="MobiDB-lite"/>
    </source>
</evidence>
<organism evidence="2 3">
    <name type="scientific">Ectocarpus siliculosus</name>
    <name type="common">Brown alga</name>
    <name type="synonym">Conferva siliculosa</name>
    <dbReference type="NCBI Taxonomy" id="2880"/>
    <lineage>
        <taxon>Eukaryota</taxon>
        <taxon>Sar</taxon>
        <taxon>Stramenopiles</taxon>
        <taxon>Ochrophyta</taxon>
        <taxon>PX clade</taxon>
        <taxon>Phaeophyceae</taxon>
        <taxon>Ectocarpales</taxon>
        <taxon>Ectocarpaceae</taxon>
        <taxon>Ectocarpus</taxon>
    </lineage>
</organism>
<proteinExistence type="predicted"/>
<dbReference type="Proteomes" id="UP000002630">
    <property type="component" value="Unassembled WGS sequence"/>
</dbReference>
<feature type="region of interest" description="Disordered" evidence="1">
    <location>
        <begin position="47"/>
        <end position="122"/>
    </location>
</feature>
<name>D7FLX2_ECTSI</name>
<sequence>MDAIMQPLRMTLAYANACCGVALNVVGVYAGKGITVTPVNGLFPPGTGPAPADIPSPSIGTGTAPVDIPTTSMAGGGGGSGGSSGFSSPRTSISSVPDEEERLRYNRDGGGGGDAAGRRPAAASPVSAAAAAVAACEADAKQRQSRASAASSSSPTMRGGGGGWRSLWGFSACEGAANNHEDDGGGRSSSMHTTLYDIPFPATAPAEAKFSRSASMASVASIGLEGDASLSQHALSFDLDGAGPDGFFHLGSKTDLAVAATAATAEQQPGEGGGKD</sequence>
<accession>D7FLX2</accession>
<dbReference type="AlphaFoldDB" id="D7FLX2"/>
<dbReference type="InParanoid" id="D7FLX2"/>